<dbReference type="SUPFAM" id="SSF50475">
    <property type="entry name" value="FMN-binding split barrel"/>
    <property type="match status" value="1"/>
</dbReference>
<dbReference type="InterPro" id="IPR012349">
    <property type="entry name" value="Split_barrel_FMN-bd"/>
</dbReference>
<dbReference type="Gene3D" id="2.30.110.10">
    <property type="entry name" value="Electron Transport, Fmn-binding Protein, Chain A"/>
    <property type="match status" value="1"/>
</dbReference>
<evidence type="ECO:0000259" key="1">
    <source>
        <dbReference type="Pfam" id="PF01243"/>
    </source>
</evidence>
<keyword evidence="3" id="KW-1185">Reference proteome</keyword>
<proteinExistence type="predicted"/>
<dbReference type="Pfam" id="PF01243">
    <property type="entry name" value="PNPOx_N"/>
    <property type="match status" value="1"/>
</dbReference>
<dbReference type="EMBL" id="JACJIA010000001">
    <property type="protein sequence ID" value="MBA8949796.1"/>
    <property type="molecule type" value="Genomic_DNA"/>
</dbReference>
<dbReference type="AlphaFoldDB" id="A0A7W3QJX1"/>
<feature type="domain" description="Pyridoxamine 5'-phosphate oxidase N-terminal" evidence="1">
    <location>
        <begin position="30"/>
        <end position="153"/>
    </location>
</feature>
<sequence length="171" mass="18277">MLPEPVSAKDLNIYGEAELPWSRVAAALGELAKAETAQFLGTVGPDGRPRSAGIGCVEDGGWIYFTSGPGTRKSRNLAANPACTLSFRLPGVDLVLEGEAHRTTDPDEIDRVTAFYRATGWPSERDGDAVTAPYSAQSAGPPPWHLYRFTPHAAVGVATAEPHGATRWRFS</sequence>
<accession>A0A7W3QJX1</accession>
<dbReference type="RefSeq" id="WP_182842162.1">
    <property type="nucleotide sequence ID" value="NZ_BAAALP010000025.1"/>
</dbReference>
<organism evidence="2 3">
    <name type="scientific">Actinomadura namibiensis</name>
    <dbReference type="NCBI Taxonomy" id="182080"/>
    <lineage>
        <taxon>Bacteria</taxon>
        <taxon>Bacillati</taxon>
        <taxon>Actinomycetota</taxon>
        <taxon>Actinomycetes</taxon>
        <taxon>Streptosporangiales</taxon>
        <taxon>Thermomonosporaceae</taxon>
        <taxon>Actinomadura</taxon>
    </lineage>
</organism>
<protein>
    <recommendedName>
        <fullName evidence="1">Pyridoxamine 5'-phosphate oxidase N-terminal domain-containing protein</fullName>
    </recommendedName>
</protein>
<gene>
    <name evidence="2" type="ORF">HNR61_001394</name>
</gene>
<evidence type="ECO:0000313" key="3">
    <source>
        <dbReference type="Proteomes" id="UP000572680"/>
    </source>
</evidence>
<comment type="caution">
    <text evidence="2">The sequence shown here is derived from an EMBL/GenBank/DDBJ whole genome shotgun (WGS) entry which is preliminary data.</text>
</comment>
<name>A0A7W3QJX1_ACTNM</name>
<dbReference type="Proteomes" id="UP000572680">
    <property type="component" value="Unassembled WGS sequence"/>
</dbReference>
<evidence type="ECO:0000313" key="2">
    <source>
        <dbReference type="EMBL" id="MBA8949796.1"/>
    </source>
</evidence>
<reference evidence="2 3" key="1">
    <citation type="submission" date="2020-08" db="EMBL/GenBank/DDBJ databases">
        <title>Genomic Encyclopedia of Type Strains, Phase IV (KMG-IV): sequencing the most valuable type-strain genomes for metagenomic binning, comparative biology and taxonomic classification.</title>
        <authorList>
            <person name="Goeker M."/>
        </authorList>
    </citation>
    <scope>NUCLEOTIDE SEQUENCE [LARGE SCALE GENOMIC DNA]</scope>
    <source>
        <strain evidence="2 3">DSM 44197</strain>
    </source>
</reference>
<dbReference type="InterPro" id="IPR011576">
    <property type="entry name" value="Pyridox_Oxase_N"/>
</dbReference>